<reference evidence="2 3" key="1">
    <citation type="submission" date="2020-08" db="EMBL/GenBank/DDBJ databases">
        <title>Sequencing the genomes of 1000 actinobacteria strains.</title>
        <authorList>
            <person name="Klenk H.-P."/>
        </authorList>
    </citation>
    <scope>NUCLEOTIDE SEQUENCE [LARGE SCALE GENOMIC DNA]</scope>
    <source>
        <strain evidence="2 3">DSM 45582</strain>
    </source>
</reference>
<dbReference type="Proteomes" id="UP000580474">
    <property type="component" value="Unassembled WGS sequence"/>
</dbReference>
<proteinExistence type="predicted"/>
<dbReference type="GO" id="GO:0043190">
    <property type="term" value="C:ATP-binding cassette (ABC) transporter complex"/>
    <property type="evidence" value="ECO:0007669"/>
    <property type="project" value="InterPro"/>
</dbReference>
<gene>
    <name evidence="2" type="ORF">BJ969_001802</name>
</gene>
<name>A0A840NAT9_9PSEU</name>
<dbReference type="GO" id="GO:0042597">
    <property type="term" value="C:periplasmic space"/>
    <property type="evidence" value="ECO:0007669"/>
    <property type="project" value="UniProtKB-ARBA"/>
</dbReference>
<dbReference type="SUPFAM" id="SSF53850">
    <property type="entry name" value="Periplasmic binding protein-like II"/>
    <property type="match status" value="1"/>
</dbReference>
<comment type="caution">
    <text evidence="2">The sequence shown here is derived from an EMBL/GenBank/DDBJ whole genome shotgun (WGS) entry which is preliminary data.</text>
</comment>
<dbReference type="RefSeq" id="WP_184478379.1">
    <property type="nucleotide sequence ID" value="NZ_JACHIV010000001.1"/>
</dbReference>
<dbReference type="GO" id="GO:0015833">
    <property type="term" value="P:peptide transport"/>
    <property type="evidence" value="ECO:0007669"/>
    <property type="project" value="TreeGrafter"/>
</dbReference>
<feature type="domain" description="Solute-binding protein family 5" evidence="1">
    <location>
        <begin position="72"/>
        <end position="419"/>
    </location>
</feature>
<dbReference type="PANTHER" id="PTHR30290:SF65">
    <property type="entry name" value="MONOACYL PHOSPHATIDYLINOSITOL TETRAMANNOSIDE-BINDING PROTEIN LPQW-RELATED"/>
    <property type="match status" value="1"/>
</dbReference>
<dbReference type="Gene3D" id="3.40.190.10">
    <property type="entry name" value="Periplasmic binding protein-like II"/>
    <property type="match status" value="1"/>
</dbReference>
<dbReference type="InterPro" id="IPR000914">
    <property type="entry name" value="SBP_5_dom"/>
</dbReference>
<keyword evidence="3" id="KW-1185">Reference proteome</keyword>
<dbReference type="EMBL" id="JACHIV010000001">
    <property type="protein sequence ID" value="MBB5068714.1"/>
    <property type="molecule type" value="Genomic_DNA"/>
</dbReference>
<dbReference type="InterPro" id="IPR039424">
    <property type="entry name" value="SBP_5"/>
</dbReference>
<dbReference type="PROSITE" id="PS51257">
    <property type="entry name" value="PROKAR_LIPOPROTEIN"/>
    <property type="match status" value="1"/>
</dbReference>
<protein>
    <submittedName>
        <fullName evidence="2">Peptide/nickel transport system substrate-binding protein</fullName>
    </submittedName>
</protein>
<dbReference type="GO" id="GO:1904680">
    <property type="term" value="F:peptide transmembrane transporter activity"/>
    <property type="evidence" value="ECO:0007669"/>
    <property type="project" value="TreeGrafter"/>
</dbReference>
<organism evidence="2 3">
    <name type="scientific">Saccharopolyspora gloriosae</name>
    <dbReference type="NCBI Taxonomy" id="455344"/>
    <lineage>
        <taxon>Bacteria</taxon>
        <taxon>Bacillati</taxon>
        <taxon>Actinomycetota</taxon>
        <taxon>Actinomycetes</taxon>
        <taxon>Pseudonocardiales</taxon>
        <taxon>Pseudonocardiaceae</taxon>
        <taxon>Saccharopolyspora</taxon>
    </lineage>
</organism>
<evidence type="ECO:0000313" key="2">
    <source>
        <dbReference type="EMBL" id="MBB5068714.1"/>
    </source>
</evidence>
<dbReference type="AlphaFoldDB" id="A0A840NAT9"/>
<dbReference type="PANTHER" id="PTHR30290">
    <property type="entry name" value="PERIPLASMIC BINDING COMPONENT OF ABC TRANSPORTER"/>
    <property type="match status" value="1"/>
</dbReference>
<dbReference type="InterPro" id="IPR030678">
    <property type="entry name" value="Peptide/Ni-bd"/>
</dbReference>
<evidence type="ECO:0000313" key="3">
    <source>
        <dbReference type="Proteomes" id="UP000580474"/>
    </source>
</evidence>
<dbReference type="PIRSF" id="PIRSF002741">
    <property type="entry name" value="MppA"/>
    <property type="match status" value="1"/>
</dbReference>
<dbReference type="Pfam" id="PF00496">
    <property type="entry name" value="SBP_bac_5"/>
    <property type="match status" value="1"/>
</dbReference>
<evidence type="ECO:0000259" key="1">
    <source>
        <dbReference type="Pfam" id="PF00496"/>
    </source>
</evidence>
<dbReference type="Gene3D" id="3.10.105.10">
    <property type="entry name" value="Dipeptide-binding Protein, Domain 3"/>
    <property type="match status" value="1"/>
</dbReference>
<accession>A0A840NAT9</accession>
<sequence>MRRGVGFLAFGLVLVLAGCGFTGGGADAGTLRVAVTIPPRADWSPASDDALLLQRLGVTETLVDGAMDGGAEPGLAESWRRAAPTEWRFTLVEGVRFHSGEPVTARAAAESINRVVHDPAPPRALRGTVERADALDERTLAVRTSAPDPILPQRLSAANTAVLAPAAIRPDGSVDPAKGAGTGPFEVTGTDGDRSVSLRRFDGYRGGLAQVQRAEVRFVEDASARVNGLRSGEFDLIDKVPVSQLAEVRADSGLRVDAVDLPRTTALHLNTSGGPFADPRLREAAAAAIDRAGLVTGVLRGQGVAASRYFGPAVPWSEQHPPPRPDPAAARRTVTEVTGGAPVPITIGTYPDRPELPALTTVVADELGRAGFTVRIVQEPAGSIEPRILSGELDAAVYSRNQLVDVPDAAAHLTSDFSCRGGFNLDHFCAPELDSLLAELPGISAPDRRAAVFRRADDLLAERVAGVPLVHEQQRFAHRAEVSGVPADPLEREFLTEEVVLR</sequence>